<dbReference type="Pfam" id="PF00815">
    <property type="entry name" value="Histidinol_dh"/>
    <property type="match status" value="1"/>
</dbReference>
<dbReference type="Gene3D" id="1.20.5.1300">
    <property type="match status" value="1"/>
</dbReference>
<dbReference type="PROSITE" id="PS50157">
    <property type="entry name" value="ZINC_FINGER_C2H2_2"/>
    <property type="match status" value="2"/>
</dbReference>
<dbReference type="PANTHER" id="PTHR47660">
    <property type="entry name" value="TRANSCRIPTION FACTOR WITH C2H2 AND ZN(2)-CYS(6) DNA BINDING DOMAIN (EUROFUNG)-RELATED-RELATED"/>
    <property type="match status" value="1"/>
</dbReference>
<keyword evidence="4" id="KW-0479">Metal-binding</keyword>
<dbReference type="Gene3D" id="3.40.50.1980">
    <property type="entry name" value="Nitrogenase molybdenum iron protein domain"/>
    <property type="match status" value="2"/>
</dbReference>
<keyword evidence="18" id="KW-1185">Reference proteome</keyword>
<dbReference type="CDD" id="cd12148">
    <property type="entry name" value="fungal_TF_MHR"/>
    <property type="match status" value="1"/>
</dbReference>
<evidence type="ECO:0008006" key="19">
    <source>
        <dbReference type="Google" id="ProtNLM"/>
    </source>
</evidence>
<dbReference type="SUPFAM" id="SSF53720">
    <property type="entry name" value="ALDH-like"/>
    <property type="match status" value="1"/>
</dbReference>
<feature type="region of interest" description="Disordered" evidence="14">
    <location>
        <begin position="60"/>
        <end position="85"/>
    </location>
</feature>
<keyword evidence="9" id="KW-0238">DNA-binding</keyword>
<accession>A0A9X0BF04</accession>
<comment type="similarity">
    <text evidence="3 13">Belongs to the histidinol dehydrogenase family.</text>
</comment>
<keyword evidence="7" id="KW-0560">Oxidoreductase</keyword>
<dbReference type="InterPro" id="IPR036236">
    <property type="entry name" value="Znf_C2H2_sf"/>
</dbReference>
<evidence type="ECO:0000313" key="17">
    <source>
        <dbReference type="EMBL" id="KAJ5414752.1"/>
    </source>
</evidence>
<dbReference type="InterPro" id="IPR016161">
    <property type="entry name" value="Ald_DH/histidinol_DH"/>
</dbReference>
<feature type="domain" description="C2H2-type" evidence="16">
    <location>
        <begin position="16"/>
        <end position="43"/>
    </location>
</feature>
<dbReference type="SUPFAM" id="SSF57667">
    <property type="entry name" value="beta-beta-alpha zinc fingers"/>
    <property type="match status" value="1"/>
</dbReference>
<dbReference type="SMART" id="SM00355">
    <property type="entry name" value="ZnF_C2H2"/>
    <property type="match status" value="2"/>
</dbReference>
<dbReference type="GO" id="GO:0000105">
    <property type="term" value="P:L-histidine biosynthetic process"/>
    <property type="evidence" value="ECO:0007669"/>
    <property type="project" value="UniProtKB-ARBA"/>
</dbReference>
<dbReference type="InterPro" id="IPR012131">
    <property type="entry name" value="Hstdl_DH"/>
</dbReference>
<dbReference type="GeneID" id="81364996"/>
<evidence type="ECO:0000256" key="13">
    <source>
        <dbReference type="RuleBase" id="RU004175"/>
    </source>
</evidence>
<proteinExistence type="inferred from homology"/>
<dbReference type="PROSITE" id="PS00611">
    <property type="entry name" value="HISOL_DEHYDROGENASE"/>
    <property type="match status" value="1"/>
</dbReference>
<dbReference type="GO" id="GO:0003677">
    <property type="term" value="F:DNA binding"/>
    <property type="evidence" value="ECO:0007669"/>
    <property type="project" value="UniProtKB-KW"/>
</dbReference>
<dbReference type="InterPro" id="IPR036864">
    <property type="entry name" value="Zn2-C6_fun-type_DNA-bd_sf"/>
</dbReference>
<dbReference type="PANTHER" id="PTHR47660:SF2">
    <property type="entry name" value="TRANSCRIPTION FACTOR WITH C2H2 AND ZN(2)-CYS(6) DNA BINDING DOMAIN (EUROFUNG)"/>
    <property type="match status" value="1"/>
</dbReference>
<keyword evidence="6" id="KW-0862">Zinc</keyword>
<dbReference type="GO" id="GO:0008270">
    <property type="term" value="F:zinc ion binding"/>
    <property type="evidence" value="ECO:0007669"/>
    <property type="project" value="UniProtKB-KW"/>
</dbReference>
<evidence type="ECO:0000256" key="2">
    <source>
        <dbReference type="ARBA" id="ARBA00004940"/>
    </source>
</evidence>
<sequence length="1285" mass="141959">MDASASPTKSKDGGYFQCGFCRRHYNRPDHLIRHVRSHTREKPYVCEVCDKGFARPDLLKRHATGHASDRDRKRKRNWSSPISKQSRVSQACKTCASSKLKCDEEKPCRRCRERNLHCDWQEVTQDSSPEPNSAHSVAFESMPTPMDELSTVAAAVSATTAILPLLSPEMPASELVEYTDQSPQYQQPAVSPTDQESGIFSVDGTFFPSFIPDSLVSSLNRYNDPFEPSSLIPEFTHYGALEYPPFDFNLTDGDFGLIDMYNSGSIFPNMHENHQQDSFDADSGIGIGTEAYNRSSLSAWKPGQGDKAGVDHESLSIPQNINSPEAIATPDQQILCDRLSSSSRDLIFGLVLEISREANLTRIMKSFPSTELLDGLIQQFFERQARSVVSFIHAPTFRPNSEHASILAAMASSAAVHSPIPTIRKLGYALVEIVRLYMPTKYENDNSTTRDLRASQTYALTIDTGIWSGNRRKTEIAESFSQPLITMLRRSLRFRRSMYTSIIPLPEDEGEVLEQKWHAWIEQESFKRLVYHVFVHDAQSAATLNVNPIISYADMDLPLPTARQIWEAKSAVEWKELLCNATPERMPSLIDLLRDISQLSVFQDRIDTQMSALVLLHGLSALVNEYHRLKFISGSNSKHWHALVTNSRQQELEQSLQHFRLVCSELRIKCRPEIILVCEVVSMLLHMSLEELQLFAGKEDKQEARRVYQSALEWITSPDSRRAIWHAGQTLRAARQMAPGSITGFLAIGVYYASLAFWSYGVVSKARDSRSIESPPLSQGPTVFLDADEVPDVSKFVTLGCGFPALQSASGPLYLVDPGTTMQLVQSVLRPATYSPLNQNSSTNILLTSNATMVIKLKQPNTSGVGPAPTIDTPAIVRGVINDIRANGDAAVRQYSEKFDKWSPASFKLSQEEIQDIIASVPKQIIDDIKQVQENVRTFARAQKDSIKEFELEIRPGVHLGQKNVPINSVGAYIPGGRYPLLASAHMTILTAKVAGCPHVTACTPPIAGKIPANTVAAMHLAGADDIYILGGVQAVAAMAIGTPSMKKVNFIAGPGNAFVAEAKRQLFGEEIGIDLPAGPTEILIVADEHADPFIVATDLLSQAEHGPDSPAVLITNSTAVGEKTISEVDRLLKILPTADIAGVSWDKLGEVNIVSDLDEAYKLADEYAYEHVQILTQNPREALVKMSNYGALFLGQNTCVSYGDKCIGTNHVLPTRGAARYTGGLWVGKFLRTVTYQEVTNDKESGELGRLCGRSARAENFEGHARSGDARANKYLGDHFEWIG</sequence>
<feature type="domain" description="C2H2-type" evidence="16">
    <location>
        <begin position="44"/>
        <end position="71"/>
    </location>
</feature>
<dbReference type="EMBL" id="JAPZBU010000003">
    <property type="protein sequence ID" value="KAJ5414752.1"/>
    <property type="molecule type" value="Genomic_DNA"/>
</dbReference>
<gene>
    <name evidence="17" type="ORF">N7509_001379</name>
</gene>
<evidence type="ECO:0000256" key="14">
    <source>
        <dbReference type="SAM" id="MobiDB-lite"/>
    </source>
</evidence>
<evidence type="ECO:0000256" key="1">
    <source>
        <dbReference type="ARBA" id="ARBA00001947"/>
    </source>
</evidence>
<dbReference type="FunFam" id="3.30.160.60:FF:002343">
    <property type="entry name" value="Zinc finger protein 33A"/>
    <property type="match status" value="1"/>
</dbReference>
<keyword evidence="5 12" id="KW-0863">Zinc-finger</keyword>
<dbReference type="InterPro" id="IPR001692">
    <property type="entry name" value="Histidinol_DH_CS"/>
</dbReference>
<dbReference type="PROSITE" id="PS00463">
    <property type="entry name" value="ZN2_CY6_FUNGAL_1"/>
    <property type="match status" value="1"/>
</dbReference>
<dbReference type="OrthoDB" id="40579at2759"/>
<reference evidence="17" key="1">
    <citation type="submission" date="2022-12" db="EMBL/GenBank/DDBJ databases">
        <authorList>
            <person name="Petersen C."/>
        </authorList>
    </citation>
    <scope>NUCLEOTIDE SEQUENCE</scope>
    <source>
        <strain evidence="17">IBT 29677</strain>
    </source>
</reference>
<evidence type="ECO:0000256" key="12">
    <source>
        <dbReference type="PROSITE-ProRule" id="PRU00042"/>
    </source>
</evidence>
<evidence type="ECO:0000313" key="18">
    <source>
        <dbReference type="Proteomes" id="UP001147747"/>
    </source>
</evidence>
<protein>
    <recommendedName>
        <fullName evidence="19">Histidinol dehydrogenase</fullName>
    </recommendedName>
</protein>
<dbReference type="PROSITE" id="PS50048">
    <property type="entry name" value="ZN2_CY6_FUNGAL_2"/>
    <property type="match status" value="1"/>
</dbReference>
<keyword evidence="8" id="KW-0805">Transcription regulation</keyword>
<dbReference type="NCBIfam" id="TIGR00069">
    <property type="entry name" value="hisD"/>
    <property type="match status" value="1"/>
</dbReference>
<dbReference type="CDD" id="cd06572">
    <property type="entry name" value="Histidinol_dh"/>
    <property type="match status" value="1"/>
</dbReference>
<dbReference type="Pfam" id="PF04082">
    <property type="entry name" value="Fungal_trans"/>
    <property type="match status" value="1"/>
</dbReference>
<organism evidence="17 18">
    <name type="scientific">Penicillium cosmopolitanum</name>
    <dbReference type="NCBI Taxonomy" id="1131564"/>
    <lineage>
        <taxon>Eukaryota</taxon>
        <taxon>Fungi</taxon>
        <taxon>Dikarya</taxon>
        <taxon>Ascomycota</taxon>
        <taxon>Pezizomycotina</taxon>
        <taxon>Eurotiomycetes</taxon>
        <taxon>Eurotiomycetidae</taxon>
        <taxon>Eurotiales</taxon>
        <taxon>Aspergillaceae</taxon>
        <taxon>Penicillium</taxon>
    </lineage>
</organism>
<dbReference type="GO" id="GO:0004399">
    <property type="term" value="F:histidinol dehydrogenase activity"/>
    <property type="evidence" value="ECO:0007669"/>
    <property type="project" value="UniProtKB-ARBA"/>
</dbReference>
<keyword evidence="10" id="KW-0804">Transcription</keyword>
<dbReference type="SUPFAM" id="SSF57701">
    <property type="entry name" value="Zn2/Cys6 DNA-binding domain"/>
    <property type="match status" value="1"/>
</dbReference>
<dbReference type="Pfam" id="PF00172">
    <property type="entry name" value="Zn_clus"/>
    <property type="match status" value="1"/>
</dbReference>
<comment type="cofactor">
    <cofactor evidence="1">
        <name>Zn(2+)</name>
        <dbReference type="ChEBI" id="CHEBI:29105"/>
    </cofactor>
</comment>
<evidence type="ECO:0000256" key="8">
    <source>
        <dbReference type="ARBA" id="ARBA00023015"/>
    </source>
</evidence>
<dbReference type="InterPro" id="IPR007219">
    <property type="entry name" value="XnlR_reg_dom"/>
</dbReference>
<evidence type="ECO:0000259" key="15">
    <source>
        <dbReference type="PROSITE" id="PS50048"/>
    </source>
</evidence>
<name>A0A9X0BF04_9EURO</name>
<dbReference type="Gene3D" id="3.30.160.60">
    <property type="entry name" value="Classic Zinc Finger"/>
    <property type="match status" value="2"/>
</dbReference>
<comment type="caution">
    <text evidence="17">The sequence shown here is derived from an EMBL/GenBank/DDBJ whole genome shotgun (WGS) entry which is preliminary data.</text>
</comment>
<reference evidence="17" key="2">
    <citation type="journal article" date="2023" name="IMA Fungus">
        <title>Comparative genomic study of the Penicillium genus elucidates a diverse pangenome and 15 lateral gene transfer events.</title>
        <authorList>
            <person name="Petersen C."/>
            <person name="Sorensen T."/>
            <person name="Nielsen M.R."/>
            <person name="Sondergaard T.E."/>
            <person name="Sorensen J.L."/>
            <person name="Fitzpatrick D.A."/>
            <person name="Frisvad J.C."/>
            <person name="Nielsen K.L."/>
        </authorList>
    </citation>
    <scope>NUCLEOTIDE SEQUENCE</scope>
    <source>
        <strain evidence="17">IBT 29677</strain>
    </source>
</reference>
<evidence type="ECO:0000256" key="7">
    <source>
        <dbReference type="ARBA" id="ARBA00023002"/>
    </source>
</evidence>
<evidence type="ECO:0000256" key="3">
    <source>
        <dbReference type="ARBA" id="ARBA00010178"/>
    </source>
</evidence>
<dbReference type="Gene3D" id="4.10.240.10">
    <property type="entry name" value="Zn(2)-C6 fungal-type DNA-binding domain"/>
    <property type="match status" value="1"/>
</dbReference>
<feature type="domain" description="Zn(2)-C6 fungal-type" evidence="15">
    <location>
        <begin position="91"/>
        <end position="120"/>
    </location>
</feature>
<evidence type="ECO:0000259" key="16">
    <source>
        <dbReference type="PROSITE" id="PS50157"/>
    </source>
</evidence>
<keyword evidence="11" id="KW-0539">Nucleus</keyword>
<evidence type="ECO:0000256" key="11">
    <source>
        <dbReference type="ARBA" id="ARBA00023242"/>
    </source>
</evidence>
<dbReference type="RefSeq" id="XP_056494598.1">
    <property type="nucleotide sequence ID" value="XM_056626016.1"/>
</dbReference>
<dbReference type="FunFam" id="3.40.50.1980:FF:000026">
    <property type="entry name" value="Histidinol dehydrogenase"/>
    <property type="match status" value="1"/>
</dbReference>
<dbReference type="GO" id="GO:0000981">
    <property type="term" value="F:DNA-binding transcription factor activity, RNA polymerase II-specific"/>
    <property type="evidence" value="ECO:0007669"/>
    <property type="project" value="InterPro"/>
</dbReference>
<dbReference type="Pfam" id="PF00096">
    <property type="entry name" value="zf-C2H2"/>
    <property type="match status" value="1"/>
</dbReference>
<dbReference type="PROSITE" id="PS00028">
    <property type="entry name" value="ZINC_FINGER_C2H2_1"/>
    <property type="match status" value="2"/>
</dbReference>
<dbReference type="PRINTS" id="PR00083">
    <property type="entry name" value="HOLDHDRGNASE"/>
</dbReference>
<comment type="pathway">
    <text evidence="2">Amino-acid biosynthesis; L-histidine biosynthesis; L-histidine from 5-phospho-alpha-D-ribose 1-diphosphate: step 9/9.</text>
</comment>
<evidence type="ECO:0000256" key="4">
    <source>
        <dbReference type="ARBA" id="ARBA00022723"/>
    </source>
</evidence>
<evidence type="ECO:0000256" key="6">
    <source>
        <dbReference type="ARBA" id="ARBA00022833"/>
    </source>
</evidence>
<dbReference type="GO" id="GO:0006351">
    <property type="term" value="P:DNA-templated transcription"/>
    <property type="evidence" value="ECO:0007669"/>
    <property type="project" value="InterPro"/>
</dbReference>
<dbReference type="InterPro" id="IPR013087">
    <property type="entry name" value="Znf_C2H2_type"/>
</dbReference>
<dbReference type="SMART" id="SM00066">
    <property type="entry name" value="GAL4"/>
    <property type="match status" value="1"/>
</dbReference>
<evidence type="ECO:0000256" key="5">
    <source>
        <dbReference type="ARBA" id="ARBA00022771"/>
    </source>
</evidence>
<dbReference type="Proteomes" id="UP001147747">
    <property type="component" value="Unassembled WGS sequence"/>
</dbReference>
<dbReference type="GO" id="GO:0051287">
    <property type="term" value="F:NAD binding"/>
    <property type="evidence" value="ECO:0007669"/>
    <property type="project" value="InterPro"/>
</dbReference>
<evidence type="ECO:0000256" key="10">
    <source>
        <dbReference type="ARBA" id="ARBA00023163"/>
    </source>
</evidence>
<dbReference type="CDD" id="cd00067">
    <property type="entry name" value="GAL4"/>
    <property type="match status" value="1"/>
</dbReference>
<evidence type="ECO:0000256" key="9">
    <source>
        <dbReference type="ARBA" id="ARBA00023125"/>
    </source>
</evidence>
<dbReference type="InterPro" id="IPR001138">
    <property type="entry name" value="Zn2Cys6_DnaBD"/>
</dbReference>
<dbReference type="FunFam" id="3.40.50.1980:FF:000001">
    <property type="entry name" value="Histidinol dehydrogenase"/>
    <property type="match status" value="1"/>
</dbReference>